<feature type="chain" id="PRO_5044863292" description="Secreted protein" evidence="1">
    <location>
        <begin position="21"/>
        <end position="114"/>
    </location>
</feature>
<evidence type="ECO:0000256" key="1">
    <source>
        <dbReference type="SAM" id="SignalP"/>
    </source>
</evidence>
<feature type="signal peptide" evidence="1">
    <location>
        <begin position="1"/>
        <end position="20"/>
    </location>
</feature>
<gene>
    <name evidence="2" type="ORF">SJ435_24950</name>
</gene>
<dbReference type="EMBL" id="JAXABG010000028">
    <property type="protein sequence ID" value="MDX7085634.1"/>
    <property type="molecule type" value="Genomic_DNA"/>
</dbReference>
<dbReference type="Proteomes" id="UP001275057">
    <property type="component" value="Unassembled WGS sequence"/>
</dbReference>
<evidence type="ECO:0000313" key="3">
    <source>
        <dbReference type="Proteomes" id="UP001275057"/>
    </source>
</evidence>
<dbReference type="RefSeq" id="WP_319857935.1">
    <property type="nucleotide sequence ID" value="NZ_JAXABG010000028.1"/>
</dbReference>
<evidence type="ECO:0008006" key="4">
    <source>
        <dbReference type="Google" id="ProtNLM"/>
    </source>
</evidence>
<keyword evidence="1" id="KW-0732">Signal</keyword>
<reference evidence="2 3" key="1">
    <citation type="submission" date="2023-11" db="EMBL/GenBank/DDBJ databases">
        <title>Detection of rare carbapenemases in Enterobacterales - comparison of two colorimetric and two CIM-based carbapenemase assays.</title>
        <authorList>
            <person name="Schaffarczyk L."/>
            <person name="Noster J."/>
            <person name="Stelzer Y."/>
            <person name="Sattler J."/>
            <person name="Gatermann S."/>
            <person name="Hamprecht A."/>
        </authorList>
    </citation>
    <scope>NUCLEOTIDE SEQUENCE [LARGE SCALE GENOMIC DNA]</scope>
    <source>
        <strain evidence="2 3">CIM-Carb-136</strain>
    </source>
</reference>
<sequence length="114" mass="13091">MKKYLMLLVLGSLYASSGFADVRCGDYTLTASNDGFMHINGVRPETQKFTFLGQKEDYDNVKYEWRVATNQPGKWLGMEYVKRGGKKRFLNVQLLQASMDAPRQYATYDCVKVK</sequence>
<protein>
    <recommendedName>
        <fullName evidence="4">Secreted protein</fullName>
    </recommendedName>
</protein>
<proteinExistence type="predicted"/>
<comment type="caution">
    <text evidence="2">The sequence shown here is derived from an EMBL/GenBank/DDBJ whole genome shotgun (WGS) entry which is preliminary data.</text>
</comment>
<evidence type="ECO:0000313" key="2">
    <source>
        <dbReference type="EMBL" id="MDX7085634.1"/>
    </source>
</evidence>
<organism evidence="2 3">
    <name type="scientific">Serratia marcescens</name>
    <dbReference type="NCBI Taxonomy" id="615"/>
    <lineage>
        <taxon>Bacteria</taxon>
        <taxon>Pseudomonadati</taxon>
        <taxon>Pseudomonadota</taxon>
        <taxon>Gammaproteobacteria</taxon>
        <taxon>Enterobacterales</taxon>
        <taxon>Yersiniaceae</taxon>
        <taxon>Serratia</taxon>
    </lineage>
</organism>
<dbReference type="AlphaFoldDB" id="A0ABD5INC0"/>
<accession>A0ABD5INC0</accession>
<name>A0ABD5INC0_SERMA</name>